<feature type="transmembrane region" description="Helical" evidence="7">
    <location>
        <begin position="63"/>
        <end position="84"/>
    </location>
</feature>
<dbReference type="Pfam" id="PF07690">
    <property type="entry name" value="MFS_1"/>
    <property type="match status" value="1"/>
</dbReference>
<evidence type="ECO:0000313" key="10">
    <source>
        <dbReference type="Proteomes" id="UP000655570"/>
    </source>
</evidence>
<evidence type="ECO:0000256" key="7">
    <source>
        <dbReference type="SAM" id="Phobius"/>
    </source>
</evidence>
<dbReference type="PROSITE" id="PS50850">
    <property type="entry name" value="MFS"/>
    <property type="match status" value="1"/>
</dbReference>
<feature type="transmembrane region" description="Helical" evidence="7">
    <location>
        <begin position="104"/>
        <end position="123"/>
    </location>
</feature>
<name>A0ABR8U2F8_9CELL</name>
<evidence type="ECO:0000256" key="3">
    <source>
        <dbReference type="ARBA" id="ARBA00022692"/>
    </source>
</evidence>
<evidence type="ECO:0000256" key="2">
    <source>
        <dbReference type="ARBA" id="ARBA00022475"/>
    </source>
</evidence>
<evidence type="ECO:0000256" key="4">
    <source>
        <dbReference type="ARBA" id="ARBA00022989"/>
    </source>
</evidence>
<feature type="transmembrane region" description="Helical" evidence="7">
    <location>
        <begin position="130"/>
        <end position="148"/>
    </location>
</feature>
<feature type="transmembrane region" description="Helical" evidence="7">
    <location>
        <begin position="326"/>
        <end position="343"/>
    </location>
</feature>
<dbReference type="Gene3D" id="1.20.1250.20">
    <property type="entry name" value="MFS general substrate transporter like domains"/>
    <property type="match status" value="2"/>
</dbReference>
<keyword evidence="4 7" id="KW-1133">Transmembrane helix</keyword>
<keyword evidence="3 7" id="KW-0812">Transmembrane</keyword>
<evidence type="ECO:0000256" key="6">
    <source>
        <dbReference type="SAM" id="MobiDB-lite"/>
    </source>
</evidence>
<dbReference type="InterPro" id="IPR036259">
    <property type="entry name" value="MFS_trans_sf"/>
</dbReference>
<feature type="compositionally biased region" description="Polar residues" evidence="6">
    <location>
        <begin position="24"/>
        <end position="34"/>
    </location>
</feature>
<gene>
    <name evidence="9" type="ORF">H9641_16085</name>
</gene>
<comment type="subcellular location">
    <subcellularLocation>
        <location evidence="1">Cell membrane</location>
        <topology evidence="1">Multi-pass membrane protein</topology>
    </subcellularLocation>
</comment>
<comment type="caution">
    <text evidence="9">The sequence shown here is derived from an EMBL/GenBank/DDBJ whole genome shotgun (WGS) entry which is preliminary data.</text>
</comment>
<dbReference type="CDD" id="cd17324">
    <property type="entry name" value="MFS_NepI_like"/>
    <property type="match status" value="1"/>
</dbReference>
<feature type="transmembrane region" description="Helical" evidence="7">
    <location>
        <begin position="349"/>
        <end position="369"/>
    </location>
</feature>
<keyword evidence="5 7" id="KW-0472">Membrane</keyword>
<dbReference type="EMBL" id="JACSQF010000019">
    <property type="protein sequence ID" value="MBD7982225.1"/>
    <property type="molecule type" value="Genomic_DNA"/>
</dbReference>
<feature type="transmembrane region" description="Helical" evidence="7">
    <location>
        <begin position="259"/>
        <end position="282"/>
    </location>
</feature>
<dbReference type="InterPro" id="IPR011701">
    <property type="entry name" value="MFS"/>
</dbReference>
<dbReference type="InterPro" id="IPR020846">
    <property type="entry name" value="MFS_dom"/>
</dbReference>
<dbReference type="SUPFAM" id="SSF103473">
    <property type="entry name" value="MFS general substrate transporter"/>
    <property type="match status" value="1"/>
</dbReference>
<proteinExistence type="predicted"/>
<evidence type="ECO:0000256" key="1">
    <source>
        <dbReference type="ARBA" id="ARBA00004651"/>
    </source>
</evidence>
<keyword evidence="2" id="KW-1003">Cell membrane</keyword>
<evidence type="ECO:0000256" key="5">
    <source>
        <dbReference type="ARBA" id="ARBA00023136"/>
    </source>
</evidence>
<feature type="region of interest" description="Disordered" evidence="6">
    <location>
        <begin position="21"/>
        <end position="56"/>
    </location>
</feature>
<evidence type="ECO:0000259" key="8">
    <source>
        <dbReference type="PROSITE" id="PS50850"/>
    </source>
</evidence>
<dbReference type="PANTHER" id="PTHR43124">
    <property type="entry name" value="PURINE EFFLUX PUMP PBUE"/>
    <property type="match status" value="1"/>
</dbReference>
<organism evidence="9 10">
    <name type="scientific">Oerskovia merdavium</name>
    <dbReference type="NCBI Taxonomy" id="2762227"/>
    <lineage>
        <taxon>Bacteria</taxon>
        <taxon>Bacillati</taxon>
        <taxon>Actinomycetota</taxon>
        <taxon>Actinomycetes</taxon>
        <taxon>Micrococcales</taxon>
        <taxon>Cellulomonadaceae</taxon>
        <taxon>Oerskovia</taxon>
    </lineage>
</organism>
<feature type="transmembrane region" description="Helical" evidence="7">
    <location>
        <begin position="417"/>
        <end position="435"/>
    </location>
</feature>
<evidence type="ECO:0000313" key="9">
    <source>
        <dbReference type="EMBL" id="MBD7982225.1"/>
    </source>
</evidence>
<feature type="domain" description="Major facilitator superfamily (MFS) profile" evidence="8">
    <location>
        <begin position="64"/>
        <end position="439"/>
    </location>
</feature>
<dbReference type="Proteomes" id="UP000655570">
    <property type="component" value="Unassembled WGS sequence"/>
</dbReference>
<sequence>MASALRSKRFDPCNDTLEGGALTVDSTGLPGTTDTRSDAPVPGADRRRAGATSAPRGTRTAGLALLALAVGGFTIGTTEFATMGLLPDIAAAFDASIPLTGHAITAYAVGVVVGAPLLTVLAARVSRKKLLVGLMLAYTLGNVLSAAAPSLEWLIAGRFFAGLPHGAFFGVGAAVGAAVAGPGRRGHAVAMMMTGLTVANVVGVPLSTFAGQVLGWRAAFVLIGLLGGLTLLALWRWVPAGSGDTGSSVSQELAALKNGALWISFVGGAIGFGGMFAVYSYVAPTMTEVTGLSLGVVPVVLAIFGLGMTLGTVVGGRLADKDVMRTVWIGFGSTAAALVAFALTGQSPVPAVASLFLLGVTSQILGLALQTRLMDLSPDAPSLGAALCHSALNVGNANGAFLGGLVIAAGWGYLAPAWTGLALTLVGLAIIVAFGRQRVTHVREDEVPADAPVEEVVAAS</sequence>
<reference evidence="9 10" key="1">
    <citation type="submission" date="2020-08" db="EMBL/GenBank/DDBJ databases">
        <title>A Genomic Blueprint of the Chicken Gut Microbiome.</title>
        <authorList>
            <person name="Gilroy R."/>
            <person name="Ravi A."/>
            <person name="Getino M."/>
            <person name="Pursley I."/>
            <person name="Horton D.L."/>
            <person name="Alikhan N.-F."/>
            <person name="Baker D."/>
            <person name="Gharbi K."/>
            <person name="Hall N."/>
            <person name="Watson M."/>
            <person name="Adriaenssens E.M."/>
            <person name="Foster-Nyarko E."/>
            <person name="Jarju S."/>
            <person name="Secka A."/>
            <person name="Antonio M."/>
            <person name="Oren A."/>
            <person name="Chaudhuri R."/>
            <person name="La Ragione R.M."/>
            <person name="Hildebrand F."/>
            <person name="Pallen M.J."/>
        </authorList>
    </citation>
    <scope>NUCLEOTIDE SEQUENCE [LARGE SCALE GENOMIC DNA]</scope>
    <source>
        <strain evidence="9 10">Sa2CUA9</strain>
    </source>
</reference>
<dbReference type="PANTHER" id="PTHR43124:SF3">
    <property type="entry name" value="CHLORAMPHENICOL EFFLUX PUMP RV0191"/>
    <property type="match status" value="1"/>
</dbReference>
<feature type="transmembrane region" description="Helical" evidence="7">
    <location>
        <begin position="160"/>
        <end position="181"/>
    </location>
</feature>
<feature type="transmembrane region" description="Helical" evidence="7">
    <location>
        <begin position="216"/>
        <end position="238"/>
    </location>
</feature>
<keyword evidence="10" id="KW-1185">Reference proteome</keyword>
<dbReference type="InterPro" id="IPR050189">
    <property type="entry name" value="MFS_Efflux_Transporters"/>
</dbReference>
<protein>
    <submittedName>
        <fullName evidence="9">MFS transporter</fullName>
    </submittedName>
</protein>
<feature type="transmembrane region" description="Helical" evidence="7">
    <location>
        <begin position="294"/>
        <end position="314"/>
    </location>
</feature>
<accession>A0ABR8U2F8</accession>